<dbReference type="InterPro" id="IPR007484">
    <property type="entry name" value="Peptidase_M28"/>
</dbReference>
<dbReference type="PANTHER" id="PTHR12147">
    <property type="entry name" value="METALLOPEPTIDASE M28 FAMILY MEMBER"/>
    <property type="match status" value="1"/>
</dbReference>
<dbReference type="Pfam" id="PF04389">
    <property type="entry name" value="Peptidase_M28"/>
    <property type="match status" value="1"/>
</dbReference>
<reference evidence="13" key="1">
    <citation type="journal article" date="2020" name="Stud. Mycol.">
        <title>101 Dothideomycetes genomes: a test case for predicting lifestyles and emergence of pathogens.</title>
        <authorList>
            <person name="Haridas S."/>
            <person name="Albert R."/>
            <person name="Binder M."/>
            <person name="Bloem J."/>
            <person name="Labutti K."/>
            <person name="Salamov A."/>
            <person name="Andreopoulos B."/>
            <person name="Baker S."/>
            <person name="Barry K."/>
            <person name="Bills G."/>
            <person name="Bluhm B."/>
            <person name="Cannon C."/>
            <person name="Castanera R."/>
            <person name="Culley D."/>
            <person name="Daum C."/>
            <person name="Ezra D."/>
            <person name="Gonzalez J."/>
            <person name="Henrissat B."/>
            <person name="Kuo A."/>
            <person name="Liang C."/>
            <person name="Lipzen A."/>
            <person name="Lutzoni F."/>
            <person name="Magnuson J."/>
            <person name="Mondo S."/>
            <person name="Nolan M."/>
            <person name="Ohm R."/>
            <person name="Pangilinan J."/>
            <person name="Park H.-J."/>
            <person name="Ramirez L."/>
            <person name="Alfaro M."/>
            <person name="Sun H."/>
            <person name="Tritt A."/>
            <person name="Yoshinaga Y."/>
            <person name="Zwiers L.-H."/>
            <person name="Turgeon B."/>
            <person name="Goodwin S."/>
            <person name="Spatafora J."/>
            <person name="Crous P."/>
            <person name="Grigoriev I."/>
        </authorList>
    </citation>
    <scope>NUCLEOTIDE SEQUENCE</scope>
    <source>
        <strain evidence="13">CBS 113818</strain>
    </source>
</reference>
<name>A0A6A7AKR2_9PLEO</name>
<dbReference type="PANTHER" id="PTHR12147:SF56">
    <property type="entry name" value="AMINOPEPTIDASE YDR415C-RELATED"/>
    <property type="match status" value="1"/>
</dbReference>
<dbReference type="EC" id="3.4.-.-" evidence="11"/>
<organism evidence="13 14">
    <name type="scientific">Ophiobolus disseminans</name>
    <dbReference type="NCBI Taxonomy" id="1469910"/>
    <lineage>
        <taxon>Eukaryota</taxon>
        <taxon>Fungi</taxon>
        <taxon>Dikarya</taxon>
        <taxon>Ascomycota</taxon>
        <taxon>Pezizomycotina</taxon>
        <taxon>Dothideomycetes</taxon>
        <taxon>Pleosporomycetidae</taxon>
        <taxon>Pleosporales</taxon>
        <taxon>Pleosporineae</taxon>
        <taxon>Phaeosphaeriaceae</taxon>
        <taxon>Ophiobolus</taxon>
    </lineage>
</organism>
<dbReference type="GO" id="GO:0008235">
    <property type="term" value="F:metalloexopeptidase activity"/>
    <property type="evidence" value="ECO:0007669"/>
    <property type="project" value="InterPro"/>
</dbReference>
<keyword evidence="3" id="KW-0031">Aminopeptidase</keyword>
<evidence type="ECO:0000313" key="14">
    <source>
        <dbReference type="Proteomes" id="UP000799424"/>
    </source>
</evidence>
<evidence type="ECO:0000313" key="13">
    <source>
        <dbReference type="EMBL" id="KAF2833846.1"/>
    </source>
</evidence>
<dbReference type="Proteomes" id="UP000799424">
    <property type="component" value="Unassembled WGS sequence"/>
</dbReference>
<sequence>MLVLTWIATITTVVTAIPTSPFGVTTKVLTIELAPGETRQVSETEKLDLIDRGVSFIDITEWPGTSNSLANRVAVSYPTALVHNETVNKLNAQLKSANIRRNLDMFTSFNNRYYQSTSGNLSAEWLFGQASGYPAPRSPVSVSIFPHVYRQSSIVATIPGKSNKTIVVGAHQDSINGGAGLNKTTARAPGADDNGSGSMTILEAFRTLLLNDTIANGQAEQTIEFHWYAAEEVGLLGSGNIFRSYADEGRDISAMLNQDMTGYTAGYTSHNMTPKFGLVTDNVDASLTNFTRRIIKTYTDTEAGDTQCGYACSDHASATRAGYPSAFVFEGEMHGVNDNPYVHSADDTIEKVDFEHMVEHAKLVVGFVVELAFAKL</sequence>
<dbReference type="GO" id="GO:0006508">
    <property type="term" value="P:proteolysis"/>
    <property type="evidence" value="ECO:0007669"/>
    <property type="project" value="UniProtKB-KW"/>
</dbReference>
<keyword evidence="9" id="KW-1015">Disulfide bond</keyword>
<evidence type="ECO:0000256" key="11">
    <source>
        <dbReference type="RuleBase" id="RU361240"/>
    </source>
</evidence>
<evidence type="ECO:0000256" key="9">
    <source>
        <dbReference type="ARBA" id="ARBA00023157"/>
    </source>
</evidence>
<dbReference type="OrthoDB" id="2214at2759"/>
<dbReference type="EMBL" id="MU006216">
    <property type="protein sequence ID" value="KAF2833846.1"/>
    <property type="molecule type" value="Genomic_DNA"/>
</dbReference>
<protein>
    <recommendedName>
        <fullName evidence="11">Peptide hydrolase</fullName>
        <ecNumber evidence="11">3.4.-.-</ecNumber>
    </recommendedName>
</protein>
<feature type="signal peptide" evidence="11">
    <location>
        <begin position="1"/>
        <end position="16"/>
    </location>
</feature>
<comment type="cofactor">
    <cofactor evidence="1">
        <name>Zn(2+)</name>
        <dbReference type="ChEBI" id="CHEBI:29105"/>
    </cofactor>
</comment>
<comment type="similarity">
    <text evidence="10">Belongs to the peptidase M28 family. M28E subfamily.</text>
</comment>
<dbReference type="GO" id="GO:0046872">
    <property type="term" value="F:metal ion binding"/>
    <property type="evidence" value="ECO:0007669"/>
    <property type="project" value="UniProtKB-KW"/>
</dbReference>
<accession>A0A6A7AKR2</accession>
<dbReference type="Gene3D" id="3.40.630.10">
    <property type="entry name" value="Zn peptidases"/>
    <property type="match status" value="1"/>
</dbReference>
<evidence type="ECO:0000256" key="8">
    <source>
        <dbReference type="ARBA" id="ARBA00022833"/>
    </source>
</evidence>
<dbReference type="InterPro" id="IPR045175">
    <property type="entry name" value="M28_fam"/>
</dbReference>
<keyword evidence="4 11" id="KW-0645">Protease</keyword>
<comment type="subunit">
    <text evidence="2">Monomer.</text>
</comment>
<evidence type="ECO:0000259" key="12">
    <source>
        <dbReference type="Pfam" id="PF04389"/>
    </source>
</evidence>
<dbReference type="GO" id="GO:0004177">
    <property type="term" value="F:aminopeptidase activity"/>
    <property type="evidence" value="ECO:0007669"/>
    <property type="project" value="UniProtKB-KW"/>
</dbReference>
<evidence type="ECO:0000256" key="7">
    <source>
        <dbReference type="ARBA" id="ARBA00022801"/>
    </source>
</evidence>
<feature type="chain" id="PRO_5025705310" description="Peptide hydrolase" evidence="11">
    <location>
        <begin position="17"/>
        <end position="376"/>
    </location>
</feature>
<dbReference type="CDD" id="cd03879">
    <property type="entry name" value="M28_AAP"/>
    <property type="match status" value="1"/>
</dbReference>
<dbReference type="FunFam" id="3.40.630.10:FF:000042">
    <property type="entry name" value="Peptide hydrolase"/>
    <property type="match status" value="1"/>
</dbReference>
<dbReference type="AlphaFoldDB" id="A0A6A7AKR2"/>
<evidence type="ECO:0000256" key="5">
    <source>
        <dbReference type="ARBA" id="ARBA00022723"/>
    </source>
</evidence>
<proteinExistence type="inferred from homology"/>
<keyword evidence="7 11" id="KW-0378">Hydrolase</keyword>
<evidence type="ECO:0000256" key="10">
    <source>
        <dbReference type="ARBA" id="ARBA00043962"/>
    </source>
</evidence>
<feature type="domain" description="Peptidase M28" evidence="12">
    <location>
        <begin position="154"/>
        <end position="367"/>
    </location>
</feature>
<evidence type="ECO:0000256" key="6">
    <source>
        <dbReference type="ARBA" id="ARBA00022729"/>
    </source>
</evidence>
<evidence type="ECO:0000256" key="4">
    <source>
        <dbReference type="ARBA" id="ARBA00022670"/>
    </source>
</evidence>
<keyword evidence="14" id="KW-1185">Reference proteome</keyword>
<evidence type="ECO:0000256" key="1">
    <source>
        <dbReference type="ARBA" id="ARBA00001947"/>
    </source>
</evidence>
<keyword evidence="8 11" id="KW-0862">Zinc</keyword>
<dbReference type="SUPFAM" id="SSF53187">
    <property type="entry name" value="Zn-dependent exopeptidases"/>
    <property type="match status" value="1"/>
</dbReference>
<keyword evidence="6 11" id="KW-0732">Signal</keyword>
<evidence type="ECO:0000256" key="3">
    <source>
        <dbReference type="ARBA" id="ARBA00022438"/>
    </source>
</evidence>
<keyword evidence="5 11" id="KW-0479">Metal-binding</keyword>
<gene>
    <name evidence="13" type="ORF">CC86DRAFT_442184</name>
</gene>
<evidence type="ECO:0000256" key="2">
    <source>
        <dbReference type="ARBA" id="ARBA00011245"/>
    </source>
</evidence>